<evidence type="ECO:0000313" key="2">
    <source>
        <dbReference type="Proteomes" id="UP001162992"/>
    </source>
</evidence>
<dbReference type="EMBL" id="CM055112">
    <property type="protein sequence ID" value="KAJ7517292.1"/>
    <property type="molecule type" value="Genomic_DNA"/>
</dbReference>
<gene>
    <name evidence="1" type="ORF">O6H91_21G017200</name>
</gene>
<reference evidence="2" key="1">
    <citation type="journal article" date="2024" name="Proc. Natl. Acad. Sci. U.S.A.">
        <title>Extraordinary preservation of gene collinearity over three hundred million years revealed in homosporous lycophytes.</title>
        <authorList>
            <person name="Li C."/>
            <person name="Wickell D."/>
            <person name="Kuo L.Y."/>
            <person name="Chen X."/>
            <person name="Nie B."/>
            <person name="Liao X."/>
            <person name="Peng D."/>
            <person name="Ji J."/>
            <person name="Jenkins J."/>
            <person name="Williams M."/>
            <person name="Shu S."/>
            <person name="Plott C."/>
            <person name="Barry K."/>
            <person name="Rajasekar S."/>
            <person name="Grimwood J."/>
            <person name="Han X."/>
            <person name="Sun S."/>
            <person name="Hou Z."/>
            <person name="He W."/>
            <person name="Dai G."/>
            <person name="Sun C."/>
            <person name="Schmutz J."/>
            <person name="Leebens-Mack J.H."/>
            <person name="Li F.W."/>
            <person name="Wang L."/>
        </authorList>
    </citation>
    <scope>NUCLEOTIDE SEQUENCE [LARGE SCALE GENOMIC DNA]</scope>
    <source>
        <strain evidence="2">cv. PW_Plant_1</strain>
    </source>
</reference>
<organism evidence="1 2">
    <name type="scientific">Diphasiastrum complanatum</name>
    <name type="common">Issler's clubmoss</name>
    <name type="synonym">Lycopodium complanatum</name>
    <dbReference type="NCBI Taxonomy" id="34168"/>
    <lineage>
        <taxon>Eukaryota</taxon>
        <taxon>Viridiplantae</taxon>
        <taxon>Streptophyta</taxon>
        <taxon>Embryophyta</taxon>
        <taxon>Tracheophyta</taxon>
        <taxon>Lycopodiopsida</taxon>
        <taxon>Lycopodiales</taxon>
        <taxon>Lycopodiaceae</taxon>
        <taxon>Lycopodioideae</taxon>
        <taxon>Diphasiastrum</taxon>
    </lineage>
</organism>
<sequence>MPPLVSEQWGKEKNDCMIAGKILSTWVDGAIIVGAGPSGLATAACLHEQGVQSLILEKSDCIASLWQHRTYDRLHLHTPKKLCELPLLSIPDSFPTYPTRQQFVDYLDDYARHFDIKPRFGEIVQSASFDEACKVWRVHSIDKSKSVASQKAEYAGNWLVVATGENAEVSIPELPGIQSYRGSLIHSSKYKSGADYEGGKVLVVGSGNSGMEIVLDLSNFNAKPSIVVRSPVHVLPREVFGRATYAVAMSLMKRVPIWLADLLLVLYSYLTIGSTAKYGIQRPKNGPLAMKEQLGRTPVLDVGTFAKIKSGGIKVMPAIESLTISGAKFVDGQCHSYNAIILATGYRCNIPRWLKGEDEVLSNDGFPNCGWKGRRGLYLAGLSRKGLVGTARDARLIAEDIRKACIVG</sequence>
<dbReference type="Proteomes" id="UP001162992">
    <property type="component" value="Chromosome 21"/>
</dbReference>
<evidence type="ECO:0000313" key="1">
    <source>
        <dbReference type="EMBL" id="KAJ7517292.1"/>
    </source>
</evidence>
<comment type="caution">
    <text evidence="1">The sequence shown here is derived from an EMBL/GenBank/DDBJ whole genome shotgun (WGS) entry which is preliminary data.</text>
</comment>
<keyword evidence="2" id="KW-1185">Reference proteome</keyword>
<protein>
    <submittedName>
        <fullName evidence="1">Uncharacterized protein</fullName>
    </submittedName>
</protein>
<name>A0ACC2AJL1_DIPCM</name>
<accession>A0ACC2AJL1</accession>
<proteinExistence type="predicted"/>